<organism evidence="2 3">
    <name type="scientific">Streptomyces longisporus</name>
    <dbReference type="NCBI Taxonomy" id="1948"/>
    <lineage>
        <taxon>Bacteria</taxon>
        <taxon>Bacillati</taxon>
        <taxon>Actinomycetota</taxon>
        <taxon>Actinomycetes</taxon>
        <taxon>Kitasatosporales</taxon>
        <taxon>Streptomycetaceae</taxon>
        <taxon>Streptomyces</taxon>
    </lineage>
</organism>
<dbReference type="EMBL" id="BAAASG010000011">
    <property type="protein sequence ID" value="GAA2500112.1"/>
    <property type="molecule type" value="Genomic_DNA"/>
</dbReference>
<evidence type="ECO:0000313" key="2">
    <source>
        <dbReference type="EMBL" id="GAA2500112.1"/>
    </source>
</evidence>
<proteinExistence type="predicted"/>
<evidence type="ECO:0000256" key="1">
    <source>
        <dbReference type="SAM" id="MobiDB-lite"/>
    </source>
</evidence>
<reference evidence="2 3" key="1">
    <citation type="journal article" date="2019" name="Int. J. Syst. Evol. Microbiol.">
        <title>The Global Catalogue of Microorganisms (GCM) 10K type strain sequencing project: providing services to taxonomists for standard genome sequencing and annotation.</title>
        <authorList>
            <consortium name="The Broad Institute Genomics Platform"/>
            <consortium name="The Broad Institute Genome Sequencing Center for Infectious Disease"/>
            <person name="Wu L."/>
            <person name="Ma J."/>
        </authorList>
    </citation>
    <scope>NUCLEOTIDE SEQUENCE [LARGE SCALE GENOMIC DNA]</scope>
    <source>
        <strain evidence="2 3">JCM 4395</strain>
    </source>
</reference>
<dbReference type="RefSeq" id="WP_344402527.1">
    <property type="nucleotide sequence ID" value="NZ_BAAASG010000011.1"/>
</dbReference>
<name>A0ABN3MDP0_STRLO</name>
<comment type="caution">
    <text evidence="2">The sequence shown here is derived from an EMBL/GenBank/DDBJ whole genome shotgun (WGS) entry which is preliminary data.</text>
</comment>
<sequence length="75" mass="8714">MFFKDKHCPTCGGSGTQVFRPLNEKERPTVAPEHRRLTDLWRCTAPGCRWYQRWSKQSEGGRLPEELKNPEADPV</sequence>
<dbReference type="Proteomes" id="UP001501777">
    <property type="component" value="Unassembled WGS sequence"/>
</dbReference>
<accession>A0ABN3MDP0</accession>
<protein>
    <submittedName>
        <fullName evidence="2">Uncharacterized protein</fullName>
    </submittedName>
</protein>
<keyword evidence="3" id="KW-1185">Reference proteome</keyword>
<gene>
    <name evidence="2" type="ORF">GCM10010276_47660</name>
</gene>
<evidence type="ECO:0000313" key="3">
    <source>
        <dbReference type="Proteomes" id="UP001501777"/>
    </source>
</evidence>
<feature type="compositionally biased region" description="Basic and acidic residues" evidence="1">
    <location>
        <begin position="62"/>
        <end position="75"/>
    </location>
</feature>
<feature type="region of interest" description="Disordered" evidence="1">
    <location>
        <begin position="56"/>
        <end position="75"/>
    </location>
</feature>